<keyword evidence="1" id="KW-1133">Transmembrane helix</keyword>
<feature type="transmembrane region" description="Helical" evidence="1">
    <location>
        <begin position="6"/>
        <end position="24"/>
    </location>
</feature>
<keyword evidence="1" id="KW-0812">Transmembrane</keyword>
<dbReference type="EMBL" id="VITW01000001">
    <property type="protein sequence ID" value="TWB84253.1"/>
    <property type="molecule type" value="Genomic_DNA"/>
</dbReference>
<gene>
    <name evidence="2" type="ORF">FBZ95_101697</name>
</gene>
<keyword evidence="3" id="KW-1185">Reference proteome</keyword>
<accession>A0A560J7G3</accession>
<dbReference type="RefSeq" id="WP_167523430.1">
    <property type="nucleotide sequence ID" value="NZ_LWIG01000026.1"/>
</dbReference>
<evidence type="ECO:0000313" key="3">
    <source>
        <dbReference type="Proteomes" id="UP000315914"/>
    </source>
</evidence>
<sequence>MYDVCQWATAMLAIAFTALLLVSGQRFIEYRLQHEAMTPIVAMATLPR</sequence>
<organism evidence="2 3">
    <name type="scientific">Bradyrhizobium sacchari</name>
    <dbReference type="NCBI Taxonomy" id="1399419"/>
    <lineage>
        <taxon>Bacteria</taxon>
        <taxon>Pseudomonadati</taxon>
        <taxon>Pseudomonadota</taxon>
        <taxon>Alphaproteobacteria</taxon>
        <taxon>Hyphomicrobiales</taxon>
        <taxon>Nitrobacteraceae</taxon>
        <taxon>Bradyrhizobium</taxon>
    </lineage>
</organism>
<proteinExistence type="predicted"/>
<evidence type="ECO:0000256" key="1">
    <source>
        <dbReference type="SAM" id="Phobius"/>
    </source>
</evidence>
<comment type="caution">
    <text evidence="2">The sequence shown here is derived from an EMBL/GenBank/DDBJ whole genome shotgun (WGS) entry which is preliminary data.</text>
</comment>
<evidence type="ECO:0000313" key="2">
    <source>
        <dbReference type="EMBL" id="TWB84253.1"/>
    </source>
</evidence>
<dbReference type="AlphaFoldDB" id="A0A560J7G3"/>
<reference evidence="2 3" key="1">
    <citation type="submission" date="2019-06" db="EMBL/GenBank/DDBJ databases">
        <title>Genomic Encyclopedia of Type Strains, Phase IV (KMG-V): Genome sequencing to study the core and pangenomes of soil and plant-associated prokaryotes.</title>
        <authorList>
            <person name="Whitman W."/>
        </authorList>
    </citation>
    <scope>NUCLEOTIDE SEQUENCE [LARGE SCALE GENOMIC DNA]</scope>
    <source>
        <strain evidence="2 3">BR 10556</strain>
    </source>
</reference>
<dbReference type="Proteomes" id="UP000315914">
    <property type="component" value="Unassembled WGS sequence"/>
</dbReference>
<protein>
    <submittedName>
        <fullName evidence="2">Uncharacterized protein</fullName>
    </submittedName>
</protein>
<keyword evidence="1" id="KW-0472">Membrane</keyword>
<name>A0A560J7G3_9BRAD</name>